<proteinExistence type="predicted"/>
<sequence length="135" mass="15186">MANMGNLNLTVLSVATSKESKGLRSDRRREVRVEGAKVCAYSLCESIEGERLMIEQGEVYSLNRSACGILLLMGSQPGNQQLLELHVPQPRWEYAVNLYEVQWSKILPVESHGNLFLVGCRLLLGTSRYWAFSPQ</sequence>
<accession>A0A0S4LLM2</accession>
<dbReference type="EMBL" id="CZQA01000008">
    <property type="protein sequence ID" value="CUS36002.1"/>
    <property type="molecule type" value="Genomic_DNA"/>
</dbReference>
<name>A0A0S4LLM2_9BACT</name>
<keyword evidence="2" id="KW-1185">Reference proteome</keyword>
<dbReference type="AlphaFoldDB" id="A0A0S4LLM2"/>
<evidence type="ECO:0000313" key="2">
    <source>
        <dbReference type="Proteomes" id="UP000199032"/>
    </source>
</evidence>
<gene>
    <name evidence="1" type="ORF">COMA1_20588</name>
</gene>
<dbReference type="Proteomes" id="UP000199032">
    <property type="component" value="Unassembled WGS sequence"/>
</dbReference>
<evidence type="ECO:0000313" key="1">
    <source>
        <dbReference type="EMBL" id="CUS36002.1"/>
    </source>
</evidence>
<organism evidence="1 2">
    <name type="scientific">Candidatus Nitrospira nitrosa</name>
    <dbReference type="NCBI Taxonomy" id="1742972"/>
    <lineage>
        <taxon>Bacteria</taxon>
        <taxon>Pseudomonadati</taxon>
        <taxon>Nitrospirota</taxon>
        <taxon>Nitrospiria</taxon>
        <taxon>Nitrospirales</taxon>
        <taxon>Nitrospiraceae</taxon>
        <taxon>Nitrospira</taxon>
    </lineage>
</organism>
<reference evidence="1 2" key="1">
    <citation type="submission" date="2015-10" db="EMBL/GenBank/DDBJ databases">
        <authorList>
            <person name="Gilbert D.G."/>
        </authorList>
    </citation>
    <scope>NUCLEOTIDE SEQUENCE [LARGE SCALE GENOMIC DNA]</scope>
    <source>
        <strain evidence="1">COMA1</strain>
    </source>
</reference>
<evidence type="ECO:0008006" key="3">
    <source>
        <dbReference type="Google" id="ProtNLM"/>
    </source>
</evidence>
<protein>
    <recommendedName>
        <fullName evidence="3">PilZ domain-containing protein</fullName>
    </recommendedName>
</protein>